<dbReference type="InterPro" id="IPR036388">
    <property type="entry name" value="WH-like_DNA-bd_sf"/>
</dbReference>
<comment type="caution">
    <text evidence="1">The sequence shown here is derived from an EMBL/GenBank/DDBJ whole genome shotgun (WGS) entry which is preliminary data.</text>
</comment>
<name>A0A2S5DED4_9NEIS</name>
<dbReference type="RefSeq" id="WP_103903162.1">
    <property type="nucleotide sequence ID" value="NZ_PQWB01000051.1"/>
</dbReference>
<organism evidence="1 2">
    <name type="scientific">Chromobacterium alticapitis</name>
    <dbReference type="NCBI Taxonomy" id="2073169"/>
    <lineage>
        <taxon>Bacteria</taxon>
        <taxon>Pseudomonadati</taxon>
        <taxon>Pseudomonadota</taxon>
        <taxon>Betaproteobacteria</taxon>
        <taxon>Neisseriales</taxon>
        <taxon>Chromobacteriaceae</taxon>
        <taxon>Chromobacterium</taxon>
    </lineage>
</organism>
<dbReference type="Proteomes" id="UP000237082">
    <property type="component" value="Unassembled WGS sequence"/>
</dbReference>
<protein>
    <submittedName>
        <fullName evidence="1">Transcriptional regulator</fullName>
    </submittedName>
</protein>
<evidence type="ECO:0000313" key="2">
    <source>
        <dbReference type="Proteomes" id="UP000237082"/>
    </source>
</evidence>
<dbReference type="OrthoDB" id="8777588at2"/>
<dbReference type="Gene3D" id="1.10.10.10">
    <property type="entry name" value="Winged helix-like DNA-binding domain superfamily/Winged helix DNA-binding domain"/>
    <property type="match status" value="1"/>
</dbReference>
<gene>
    <name evidence="1" type="ORF">C2I19_13205</name>
</gene>
<dbReference type="AlphaFoldDB" id="A0A2S5DED4"/>
<dbReference type="EMBL" id="PQWB01000051">
    <property type="protein sequence ID" value="POZ61463.1"/>
    <property type="molecule type" value="Genomic_DNA"/>
</dbReference>
<reference evidence="2" key="1">
    <citation type="submission" date="2018-02" db="EMBL/GenBank/DDBJ databases">
        <authorList>
            <person name="O'Hara-Hanley K."/>
            <person name="Soby S."/>
        </authorList>
    </citation>
    <scope>NUCLEOTIDE SEQUENCE [LARGE SCALE GENOMIC DNA]</scope>
    <source>
        <strain evidence="2">MWU14-2602</strain>
    </source>
</reference>
<dbReference type="SUPFAM" id="SSF46785">
    <property type="entry name" value="Winged helix' DNA-binding domain"/>
    <property type="match status" value="1"/>
</dbReference>
<evidence type="ECO:0000313" key="1">
    <source>
        <dbReference type="EMBL" id="POZ61463.1"/>
    </source>
</evidence>
<keyword evidence="2" id="KW-1185">Reference proteome</keyword>
<proteinExistence type="predicted"/>
<dbReference type="InterPro" id="IPR036390">
    <property type="entry name" value="WH_DNA-bd_sf"/>
</dbReference>
<accession>A0A2S5DED4</accession>
<sequence length="93" mass="9996">MTSDEPLKTEQLDPAIAALLAQLWRAESASDAPWSLPRLCKQSGLRMSTVRRSLTLLGELELAAMRVDEAGQGEAMLTAQGKALCRLLFAPAG</sequence>